<dbReference type="Pfam" id="PF00630">
    <property type="entry name" value="Filamin"/>
    <property type="match status" value="2"/>
</dbReference>
<dbReference type="EMBL" id="BPLR01001265">
    <property type="protein sequence ID" value="GIZ01214.1"/>
    <property type="molecule type" value="Genomic_DNA"/>
</dbReference>
<dbReference type="AlphaFoldDB" id="A0AAV4Y3X0"/>
<name>A0AAV4Y3X0_CAEEX</name>
<evidence type="ECO:0000256" key="1">
    <source>
        <dbReference type="ARBA" id="ARBA00009238"/>
    </source>
</evidence>
<accession>A0AAV4Y3X0</accession>
<dbReference type="InterPro" id="IPR017868">
    <property type="entry name" value="Filamin/ABP280_repeat-like"/>
</dbReference>
<dbReference type="InterPro" id="IPR001298">
    <property type="entry name" value="Filamin/ABP280_rpt"/>
</dbReference>
<feature type="repeat" description="Filamin" evidence="3">
    <location>
        <begin position="33"/>
        <end position="114"/>
    </location>
</feature>
<feature type="repeat" description="Filamin" evidence="3">
    <location>
        <begin position="124"/>
        <end position="215"/>
    </location>
</feature>
<dbReference type="InterPro" id="IPR014756">
    <property type="entry name" value="Ig_E-set"/>
</dbReference>
<dbReference type="Gene3D" id="2.60.40.10">
    <property type="entry name" value="Immunoglobulins"/>
    <property type="match status" value="2"/>
</dbReference>
<dbReference type="InterPro" id="IPR044801">
    <property type="entry name" value="Filamin"/>
</dbReference>
<protein>
    <submittedName>
        <fullName evidence="4">Filamin-B</fullName>
    </submittedName>
</protein>
<dbReference type="PROSITE" id="PS50194">
    <property type="entry name" value="FILAMIN_REPEAT"/>
    <property type="match status" value="2"/>
</dbReference>
<evidence type="ECO:0000313" key="4">
    <source>
        <dbReference type="EMBL" id="GIZ01214.1"/>
    </source>
</evidence>
<keyword evidence="2" id="KW-0677">Repeat</keyword>
<sequence length="335" mass="36747">MHELVAFYENEMVTGCPIHIKVHPDISKILYSGIDPCALGSVVEVLINSNGVEGGNVFVEAQSPSGKLRKCVVAETEGVYTATFTPDEIGIREWKIIVTYAGEHIHGSPFTCYVYDPAKVKIQGLSPTVKGKEKLFVIDASMSGWGELKAELLHNMTSIPISVDEQGNGDKMTFLPVASGKYHLNVTFNSINVKILLNSCLVMLSCVGSPFSFRVVETEEELKSTHESRFEENKVKKERAPPLKEVQRNHISLEGLSSASTVNQLNRDNIHQSASNSAENSSAVTTKTANNAMTSSSQENLSFHQRAELVSSKLMAHKENVKSSKPLLLQLLKSQ</sequence>
<dbReference type="Proteomes" id="UP001054945">
    <property type="component" value="Unassembled WGS sequence"/>
</dbReference>
<comment type="similarity">
    <text evidence="1">Belongs to the filamin family.</text>
</comment>
<evidence type="ECO:0000313" key="5">
    <source>
        <dbReference type="Proteomes" id="UP001054945"/>
    </source>
</evidence>
<proteinExistence type="inferred from homology"/>
<dbReference type="PANTHER" id="PTHR38537:SF8">
    <property type="entry name" value="FILAMIN-A"/>
    <property type="match status" value="1"/>
</dbReference>
<keyword evidence="5" id="KW-1185">Reference proteome</keyword>
<evidence type="ECO:0000256" key="2">
    <source>
        <dbReference type="ARBA" id="ARBA00022737"/>
    </source>
</evidence>
<organism evidence="4 5">
    <name type="scientific">Caerostris extrusa</name>
    <name type="common">Bark spider</name>
    <name type="synonym">Caerostris bankana</name>
    <dbReference type="NCBI Taxonomy" id="172846"/>
    <lineage>
        <taxon>Eukaryota</taxon>
        <taxon>Metazoa</taxon>
        <taxon>Ecdysozoa</taxon>
        <taxon>Arthropoda</taxon>
        <taxon>Chelicerata</taxon>
        <taxon>Arachnida</taxon>
        <taxon>Araneae</taxon>
        <taxon>Araneomorphae</taxon>
        <taxon>Entelegynae</taxon>
        <taxon>Araneoidea</taxon>
        <taxon>Araneidae</taxon>
        <taxon>Caerostris</taxon>
    </lineage>
</organism>
<dbReference type="PANTHER" id="PTHR38537">
    <property type="entry name" value="JITTERBUG, ISOFORM N"/>
    <property type="match status" value="1"/>
</dbReference>
<dbReference type="SUPFAM" id="SSF81296">
    <property type="entry name" value="E set domains"/>
    <property type="match status" value="2"/>
</dbReference>
<dbReference type="SMART" id="SM00557">
    <property type="entry name" value="IG_FLMN"/>
    <property type="match status" value="2"/>
</dbReference>
<dbReference type="GO" id="GO:0051015">
    <property type="term" value="F:actin filament binding"/>
    <property type="evidence" value="ECO:0007669"/>
    <property type="project" value="InterPro"/>
</dbReference>
<comment type="caution">
    <text evidence="4">The sequence shown here is derived from an EMBL/GenBank/DDBJ whole genome shotgun (WGS) entry which is preliminary data.</text>
</comment>
<gene>
    <name evidence="4" type="primary">Flnb_1</name>
    <name evidence="4" type="ORF">CEXT_529611</name>
</gene>
<evidence type="ECO:0000256" key="3">
    <source>
        <dbReference type="PROSITE-ProRule" id="PRU00087"/>
    </source>
</evidence>
<dbReference type="InterPro" id="IPR013783">
    <property type="entry name" value="Ig-like_fold"/>
</dbReference>
<reference evidence="4 5" key="1">
    <citation type="submission" date="2021-06" db="EMBL/GenBank/DDBJ databases">
        <title>Caerostris extrusa draft genome.</title>
        <authorList>
            <person name="Kono N."/>
            <person name="Arakawa K."/>
        </authorList>
    </citation>
    <scope>NUCLEOTIDE SEQUENCE [LARGE SCALE GENOMIC DNA]</scope>
</reference>
<dbReference type="GO" id="GO:0030036">
    <property type="term" value="P:actin cytoskeleton organization"/>
    <property type="evidence" value="ECO:0007669"/>
    <property type="project" value="InterPro"/>
</dbReference>